<dbReference type="SUPFAM" id="SSF51905">
    <property type="entry name" value="FAD/NAD(P)-binding domain"/>
    <property type="match status" value="1"/>
</dbReference>
<dbReference type="PRINTS" id="PR00420">
    <property type="entry name" value="RNGMNOXGNASE"/>
</dbReference>
<organism evidence="2 3">
    <name type="scientific">Pseudoalteromonas luteoviolacea</name>
    <dbReference type="NCBI Taxonomy" id="43657"/>
    <lineage>
        <taxon>Bacteria</taxon>
        <taxon>Pseudomonadati</taxon>
        <taxon>Pseudomonadota</taxon>
        <taxon>Gammaproteobacteria</taxon>
        <taxon>Alteromonadales</taxon>
        <taxon>Pseudoalteromonadaceae</taxon>
        <taxon>Pseudoalteromonas</taxon>
    </lineage>
</organism>
<dbReference type="OrthoDB" id="6310849at2"/>
<dbReference type="AlphaFoldDB" id="A0A0C1MR62"/>
<gene>
    <name evidence="2" type="ORF">JF50_07760</name>
</gene>
<dbReference type="PANTHER" id="PTHR43747:SF1">
    <property type="entry name" value="SLR1998 PROTEIN"/>
    <property type="match status" value="1"/>
</dbReference>
<dbReference type="Proteomes" id="UP000031327">
    <property type="component" value="Unassembled WGS sequence"/>
</dbReference>
<dbReference type="PANTHER" id="PTHR43747">
    <property type="entry name" value="FAD-BINDING PROTEIN"/>
    <property type="match status" value="1"/>
</dbReference>
<dbReference type="RefSeq" id="WP_039608905.1">
    <property type="nucleotide sequence ID" value="NZ_JWIC01000005.1"/>
</dbReference>
<proteinExistence type="predicted"/>
<dbReference type="Gene3D" id="3.50.50.60">
    <property type="entry name" value="FAD/NAD(P)-binding domain"/>
    <property type="match status" value="1"/>
</dbReference>
<protein>
    <recommendedName>
        <fullName evidence="1">FAD-binding domain-containing protein</fullName>
    </recommendedName>
</protein>
<dbReference type="Pfam" id="PF01494">
    <property type="entry name" value="FAD_binding_3"/>
    <property type="match status" value="1"/>
</dbReference>
<dbReference type="Gene3D" id="3.30.9.100">
    <property type="match status" value="1"/>
</dbReference>
<reference evidence="2 3" key="1">
    <citation type="submission" date="2014-12" db="EMBL/GenBank/DDBJ databases">
        <title>Draft Genome Sequence of Pseudoalteromonas luteoviolacea HI1.</title>
        <authorList>
            <person name="Asahina A.Y."/>
            <person name="Hadfield M.G."/>
        </authorList>
    </citation>
    <scope>NUCLEOTIDE SEQUENCE [LARGE SCALE GENOMIC DNA]</scope>
    <source>
        <strain evidence="2 3">HI1</strain>
    </source>
</reference>
<dbReference type="GO" id="GO:0071949">
    <property type="term" value="F:FAD binding"/>
    <property type="evidence" value="ECO:0007669"/>
    <property type="project" value="InterPro"/>
</dbReference>
<dbReference type="InterPro" id="IPR050816">
    <property type="entry name" value="Flavin-dep_Halogenase_NPB"/>
</dbReference>
<name>A0A0C1MR62_9GAMM</name>
<accession>A0A0C1MR62</accession>
<feature type="domain" description="FAD-binding" evidence="1">
    <location>
        <begin position="6"/>
        <end position="319"/>
    </location>
</feature>
<dbReference type="EMBL" id="JWIC01000005">
    <property type="protein sequence ID" value="KID57128.1"/>
    <property type="molecule type" value="Genomic_DNA"/>
</dbReference>
<sequence>MQSLHYNVAIIGAGVAGLTAALVLAKQGLKVAVFDSQGPEKRSFGECVHGNIAPILAKLNLLEQFEQTGHFALQGYQIEWDGAGEYERHLLTSPHGTGWILNRSAFDKTLFLQAQQAGVEIFWHARLHDLKLQGEKWDLVIKHDDGAHSSVTANFAIDASGRARVLTRKLGVSEKKADTLIACCSYLQHSAKHSMFAKKAIIQSDQYGWWYLVPFSSSQSSLCYFTDTDLSIPKSADALLEMANTHSALTQYLTACEPDKTTPFKIVPAYSSSLASYFGKRWLALGDAACSYDPLSSYGVTSALGSAFYGASALLKYFNNEPQYLGVYQQLMQARFLDFLEQKDIEYSKVSHYQSAFWQRRKVA</sequence>
<evidence type="ECO:0000259" key="1">
    <source>
        <dbReference type="Pfam" id="PF01494"/>
    </source>
</evidence>
<comment type="caution">
    <text evidence="2">The sequence shown here is derived from an EMBL/GenBank/DDBJ whole genome shotgun (WGS) entry which is preliminary data.</text>
</comment>
<dbReference type="InterPro" id="IPR002938">
    <property type="entry name" value="FAD-bd"/>
</dbReference>
<evidence type="ECO:0000313" key="3">
    <source>
        <dbReference type="Proteomes" id="UP000031327"/>
    </source>
</evidence>
<evidence type="ECO:0000313" key="2">
    <source>
        <dbReference type="EMBL" id="KID57128.1"/>
    </source>
</evidence>
<dbReference type="InterPro" id="IPR036188">
    <property type="entry name" value="FAD/NAD-bd_sf"/>
</dbReference>